<reference evidence="2" key="1">
    <citation type="submission" date="2017-09" db="EMBL/GenBank/DDBJ databases">
        <title>Depth-based differentiation of microbial function through sediment-hosted aquifers and enrichment of novel symbionts in the deep terrestrial subsurface.</title>
        <authorList>
            <person name="Probst A.J."/>
            <person name="Ladd B."/>
            <person name="Jarett J.K."/>
            <person name="Geller-Mcgrath D.E."/>
            <person name="Sieber C.M.K."/>
            <person name="Emerson J.B."/>
            <person name="Anantharaman K."/>
            <person name="Thomas B.C."/>
            <person name="Malmstrom R."/>
            <person name="Stieglmeier M."/>
            <person name="Klingl A."/>
            <person name="Woyke T."/>
            <person name="Ryan C.M."/>
            <person name="Banfield J.F."/>
        </authorList>
    </citation>
    <scope>NUCLEOTIDE SEQUENCE [LARGE SCALE GENOMIC DNA]</scope>
</reference>
<comment type="caution">
    <text evidence="1">The sequence shown here is derived from an EMBL/GenBank/DDBJ whole genome shotgun (WGS) entry which is preliminary data.</text>
</comment>
<feature type="non-terminal residue" evidence="1">
    <location>
        <position position="1"/>
    </location>
</feature>
<proteinExistence type="predicted"/>
<sequence length="135" mass="15527">FLVKGKNMDLITEAEVVNLFKNWRKDLNKVALAYYFCELVDKLTPDNQPHPLVFELLRQSFLKMGVLPASPARFAARRAGGPASRLVREFEEKLLNELGFGVPEVLQKTQGSLRFYIESIIEKHLNSPRILKHFD</sequence>
<dbReference type="Gene3D" id="1.20.1440.120">
    <property type="entry name" value="Recombination protein O, C-terminal domain"/>
    <property type="match status" value="1"/>
</dbReference>
<dbReference type="InterPro" id="IPR003717">
    <property type="entry name" value="RecO"/>
</dbReference>
<organism evidence="1 2">
    <name type="scientific">Candidatus Shapirobacteria bacterium CG07_land_8_20_14_0_80_39_12</name>
    <dbReference type="NCBI Taxonomy" id="1974480"/>
    <lineage>
        <taxon>Bacteria</taxon>
        <taxon>Candidatus Shapironibacteriota</taxon>
    </lineage>
</organism>
<dbReference type="Proteomes" id="UP000229559">
    <property type="component" value="Unassembled WGS sequence"/>
</dbReference>
<dbReference type="PANTHER" id="PTHR33991:SF1">
    <property type="entry name" value="DNA REPAIR PROTEIN RECO"/>
    <property type="match status" value="1"/>
</dbReference>
<evidence type="ECO:0000313" key="1">
    <source>
        <dbReference type="EMBL" id="PIU33221.1"/>
    </source>
</evidence>
<dbReference type="EMBL" id="PEXA01000038">
    <property type="protein sequence ID" value="PIU33221.1"/>
    <property type="molecule type" value="Genomic_DNA"/>
</dbReference>
<dbReference type="GO" id="GO:0043590">
    <property type="term" value="C:bacterial nucleoid"/>
    <property type="evidence" value="ECO:0007669"/>
    <property type="project" value="TreeGrafter"/>
</dbReference>
<name>A0A2M6YQ22_9BACT</name>
<dbReference type="InterPro" id="IPR037278">
    <property type="entry name" value="ARFGAP/RecO"/>
</dbReference>
<dbReference type="InterPro" id="IPR042242">
    <property type="entry name" value="RecO_C"/>
</dbReference>
<gene>
    <name evidence="1" type="ORF">COT04_01205</name>
</gene>
<dbReference type="PANTHER" id="PTHR33991">
    <property type="entry name" value="DNA REPAIR PROTEIN RECO"/>
    <property type="match status" value="1"/>
</dbReference>
<dbReference type="AlphaFoldDB" id="A0A2M6YQ22"/>
<evidence type="ECO:0000313" key="2">
    <source>
        <dbReference type="Proteomes" id="UP000229559"/>
    </source>
</evidence>
<dbReference type="GO" id="GO:0006302">
    <property type="term" value="P:double-strand break repair"/>
    <property type="evidence" value="ECO:0007669"/>
    <property type="project" value="TreeGrafter"/>
</dbReference>
<dbReference type="GO" id="GO:0006310">
    <property type="term" value="P:DNA recombination"/>
    <property type="evidence" value="ECO:0007669"/>
    <property type="project" value="InterPro"/>
</dbReference>
<dbReference type="Pfam" id="PF02565">
    <property type="entry name" value="RecO_C"/>
    <property type="match status" value="1"/>
</dbReference>
<dbReference type="SUPFAM" id="SSF57863">
    <property type="entry name" value="ArfGap/RecO-like zinc finger"/>
    <property type="match status" value="1"/>
</dbReference>
<accession>A0A2M6YQ22</accession>
<protein>
    <submittedName>
        <fullName evidence="1">Uncharacterized protein</fullName>
    </submittedName>
</protein>